<evidence type="ECO:0000256" key="1">
    <source>
        <dbReference type="SAM" id="SignalP"/>
    </source>
</evidence>
<proteinExistence type="predicted"/>
<reference evidence="2" key="1">
    <citation type="submission" date="2018-01" db="EMBL/GenBank/DDBJ databases">
        <title>An insight into the sialome of Amazonian anophelines.</title>
        <authorList>
            <person name="Ribeiro J.M."/>
            <person name="Scarpassa V."/>
            <person name="Calvo E."/>
        </authorList>
    </citation>
    <scope>NUCLEOTIDE SEQUENCE</scope>
    <source>
        <tissue evidence="2">Salivary glands</tissue>
    </source>
</reference>
<feature type="signal peptide" evidence="1">
    <location>
        <begin position="1"/>
        <end position="20"/>
    </location>
</feature>
<keyword evidence="1" id="KW-0732">Signal</keyword>
<dbReference type="PROSITE" id="PS51257">
    <property type="entry name" value="PROKAR_LIPOPROTEIN"/>
    <property type="match status" value="1"/>
</dbReference>
<protein>
    <submittedName>
        <fullName evidence="2">Putative secreted protein</fullName>
    </submittedName>
</protein>
<name>A0A2M4CBH4_9DIPT</name>
<dbReference type="EMBL" id="GGFJ01013542">
    <property type="protein sequence ID" value="MBW62683.1"/>
    <property type="molecule type" value="Transcribed_RNA"/>
</dbReference>
<organism evidence="2">
    <name type="scientific">Anopheles marajoara</name>
    <dbReference type="NCBI Taxonomy" id="58244"/>
    <lineage>
        <taxon>Eukaryota</taxon>
        <taxon>Metazoa</taxon>
        <taxon>Ecdysozoa</taxon>
        <taxon>Arthropoda</taxon>
        <taxon>Hexapoda</taxon>
        <taxon>Insecta</taxon>
        <taxon>Pterygota</taxon>
        <taxon>Neoptera</taxon>
        <taxon>Endopterygota</taxon>
        <taxon>Diptera</taxon>
        <taxon>Nematocera</taxon>
        <taxon>Culicoidea</taxon>
        <taxon>Culicidae</taxon>
        <taxon>Anophelinae</taxon>
        <taxon>Anopheles</taxon>
    </lineage>
</organism>
<evidence type="ECO:0000313" key="2">
    <source>
        <dbReference type="EMBL" id="MBW62683.1"/>
    </source>
</evidence>
<feature type="chain" id="PRO_5014623729" evidence="1">
    <location>
        <begin position="21"/>
        <end position="80"/>
    </location>
</feature>
<sequence length="80" mass="8790">MTRPCATSVLCPISLGCCWSALDDVDKSTTTPSKTSHFTTTAFTVSARTIRCKCQSRTGTTAWLLNQSQDFFVFFGGREL</sequence>
<accession>A0A2M4CBH4</accession>
<dbReference type="AlphaFoldDB" id="A0A2M4CBH4"/>